<feature type="domain" description="GtrA/DPMS transmembrane" evidence="7">
    <location>
        <begin position="8"/>
        <end position="123"/>
    </location>
</feature>
<dbReference type="EMBL" id="CP015136">
    <property type="protein sequence ID" value="AMY08015.1"/>
    <property type="molecule type" value="Genomic_DNA"/>
</dbReference>
<dbReference type="Pfam" id="PF04138">
    <property type="entry name" value="GtrA_DPMS_TM"/>
    <property type="match status" value="1"/>
</dbReference>
<evidence type="ECO:0000256" key="6">
    <source>
        <dbReference type="SAM" id="Phobius"/>
    </source>
</evidence>
<feature type="transmembrane region" description="Helical" evidence="6">
    <location>
        <begin position="122"/>
        <end position="141"/>
    </location>
</feature>
<dbReference type="AlphaFoldDB" id="A0A143PHK3"/>
<evidence type="ECO:0000256" key="4">
    <source>
        <dbReference type="ARBA" id="ARBA00022989"/>
    </source>
</evidence>
<organism evidence="8 9">
    <name type="scientific">Luteitalea pratensis</name>
    <dbReference type="NCBI Taxonomy" id="1855912"/>
    <lineage>
        <taxon>Bacteria</taxon>
        <taxon>Pseudomonadati</taxon>
        <taxon>Acidobacteriota</taxon>
        <taxon>Vicinamibacteria</taxon>
        <taxon>Vicinamibacterales</taxon>
        <taxon>Vicinamibacteraceae</taxon>
        <taxon>Luteitalea</taxon>
    </lineage>
</organism>
<evidence type="ECO:0000256" key="1">
    <source>
        <dbReference type="ARBA" id="ARBA00004141"/>
    </source>
</evidence>
<sequence>MSSERVFRFVTVGASGFVVQMAVGAALLAAGLAPVLSTLLAIEAAIVNNHAWHRRWAWRDRARSQPWPLTLIRAHAGSGMTSLVVGMGTVVALSGHVPALAAQVIAVALCAIVNYALADRWVFAGGAGVGVHIAVLAVWFATPSVASASGPSPQALLSWDRYLVSLERARAADLARDVPSWATDDDPHGARVLAALTRGELEISHRELHNVAVDDATLEHWQGSVLVKGVSIDRVVDRLRHPERFSQPRDVLSLKVSNWSEAGHDLFLRLTRSMLITATYDTWYRVRHQVQGPTRIDSVAVATRIEEVSDPGTPREKRVPVDDSRGFLWRMQTLWRFSVVPQGVVVTCESITLSRPVPLGLGLVSRPIVTRVARESMTTAVRAWQGGWK</sequence>
<feature type="transmembrane region" description="Helical" evidence="6">
    <location>
        <begin position="72"/>
        <end position="93"/>
    </location>
</feature>
<feature type="transmembrane region" description="Helical" evidence="6">
    <location>
        <begin position="99"/>
        <end position="117"/>
    </location>
</feature>
<keyword evidence="9" id="KW-1185">Reference proteome</keyword>
<keyword evidence="3 6" id="KW-0812">Transmembrane</keyword>
<dbReference type="PANTHER" id="PTHR38459">
    <property type="entry name" value="PROPHAGE BACTOPRENOL-LINKED GLUCOSE TRANSLOCASE HOMOLOG"/>
    <property type="match status" value="1"/>
</dbReference>
<name>A0A143PHK3_LUTPR</name>
<dbReference type="RefSeq" id="WP_110169894.1">
    <property type="nucleotide sequence ID" value="NZ_CP015136.1"/>
</dbReference>
<evidence type="ECO:0000256" key="3">
    <source>
        <dbReference type="ARBA" id="ARBA00022692"/>
    </source>
</evidence>
<evidence type="ECO:0000256" key="2">
    <source>
        <dbReference type="ARBA" id="ARBA00009399"/>
    </source>
</evidence>
<dbReference type="GO" id="GO:0000271">
    <property type="term" value="P:polysaccharide biosynthetic process"/>
    <property type="evidence" value="ECO:0007669"/>
    <property type="project" value="InterPro"/>
</dbReference>
<reference evidence="9" key="2">
    <citation type="submission" date="2016-04" db="EMBL/GenBank/DDBJ databases">
        <title>First Complete Genome Sequence of a Subdivision 6 Acidobacterium.</title>
        <authorList>
            <person name="Huang S."/>
            <person name="Vieira S."/>
            <person name="Bunk B."/>
            <person name="Riedel T."/>
            <person name="Sproeer C."/>
            <person name="Overmann J."/>
        </authorList>
    </citation>
    <scope>NUCLEOTIDE SEQUENCE [LARGE SCALE GENOMIC DNA]</scope>
    <source>
        <strain evidence="9">DSM 100886 HEG_-6_39</strain>
    </source>
</reference>
<dbReference type="GO" id="GO:0005886">
    <property type="term" value="C:plasma membrane"/>
    <property type="evidence" value="ECO:0007669"/>
    <property type="project" value="TreeGrafter"/>
</dbReference>
<accession>A0A143PHK3</accession>
<evidence type="ECO:0000259" key="7">
    <source>
        <dbReference type="Pfam" id="PF04138"/>
    </source>
</evidence>
<evidence type="ECO:0000256" key="5">
    <source>
        <dbReference type="ARBA" id="ARBA00023136"/>
    </source>
</evidence>
<gene>
    <name evidence="8" type="ORF">LuPra_01203</name>
</gene>
<dbReference type="InterPro" id="IPR051401">
    <property type="entry name" value="GtrA_CellWall_Glycosyl"/>
</dbReference>
<evidence type="ECO:0000313" key="9">
    <source>
        <dbReference type="Proteomes" id="UP000076079"/>
    </source>
</evidence>
<dbReference type="InterPro" id="IPR007267">
    <property type="entry name" value="GtrA_DPMS_TM"/>
</dbReference>
<protein>
    <submittedName>
        <fullName evidence="8">GtrA-like protein</fullName>
    </submittedName>
</protein>
<proteinExistence type="inferred from homology"/>
<keyword evidence="5 6" id="KW-0472">Membrane</keyword>
<dbReference type="PANTHER" id="PTHR38459:SF1">
    <property type="entry name" value="PROPHAGE BACTOPRENOL-LINKED GLUCOSE TRANSLOCASE HOMOLOG"/>
    <property type="match status" value="1"/>
</dbReference>
<dbReference type="OrthoDB" id="115752at2"/>
<reference evidence="8 9" key="1">
    <citation type="journal article" date="2016" name="Genome Announc.">
        <title>First Complete Genome Sequence of a Subdivision 6 Acidobacterium Strain.</title>
        <authorList>
            <person name="Huang S."/>
            <person name="Vieira S."/>
            <person name="Bunk B."/>
            <person name="Riedel T."/>
            <person name="Sproer C."/>
            <person name="Overmann J."/>
        </authorList>
    </citation>
    <scope>NUCLEOTIDE SEQUENCE [LARGE SCALE GENOMIC DNA]</scope>
    <source>
        <strain evidence="9">DSM 100886 HEG_-6_39</strain>
    </source>
</reference>
<comment type="similarity">
    <text evidence="2">Belongs to the GtrA family.</text>
</comment>
<evidence type="ECO:0000313" key="8">
    <source>
        <dbReference type="EMBL" id="AMY08015.1"/>
    </source>
</evidence>
<dbReference type="STRING" id="1855912.LuPra_01203"/>
<feature type="transmembrane region" description="Helical" evidence="6">
    <location>
        <begin position="35"/>
        <end position="52"/>
    </location>
</feature>
<dbReference type="KEGG" id="abac:LuPra_01203"/>
<dbReference type="Proteomes" id="UP000076079">
    <property type="component" value="Chromosome"/>
</dbReference>
<comment type="subcellular location">
    <subcellularLocation>
        <location evidence="1">Membrane</location>
        <topology evidence="1">Multi-pass membrane protein</topology>
    </subcellularLocation>
</comment>
<keyword evidence="4 6" id="KW-1133">Transmembrane helix</keyword>